<comment type="caution">
    <text evidence="13">The sequence shown here is derived from an EMBL/GenBank/DDBJ whole genome shotgun (WGS) entry which is preliminary data.</text>
</comment>
<dbReference type="GO" id="GO:0046872">
    <property type="term" value="F:metal ion binding"/>
    <property type="evidence" value="ECO:0007669"/>
    <property type="project" value="UniProtKB-UniRule"/>
</dbReference>
<evidence type="ECO:0000256" key="9">
    <source>
        <dbReference type="ARBA" id="ARBA00022989"/>
    </source>
</evidence>
<keyword evidence="14" id="KW-1185">Reference proteome</keyword>
<feature type="transmembrane region" description="Helical" evidence="12">
    <location>
        <begin position="184"/>
        <end position="206"/>
    </location>
</feature>
<name>A0A941EG90_9ACTN</name>
<accession>A0A941EG90</accession>
<evidence type="ECO:0000256" key="10">
    <source>
        <dbReference type="ARBA" id="ARBA00023004"/>
    </source>
</evidence>
<dbReference type="PIRSF" id="PIRSF006446">
    <property type="entry name" value="Cyt_quinol_oxidase_1"/>
    <property type="match status" value="1"/>
</dbReference>
<dbReference type="GO" id="GO:0016682">
    <property type="term" value="F:oxidoreductase activity, acting on diphenols and related substances as donors, oxygen as acceptor"/>
    <property type="evidence" value="ECO:0007669"/>
    <property type="project" value="TreeGrafter"/>
</dbReference>
<evidence type="ECO:0000313" key="14">
    <source>
        <dbReference type="Proteomes" id="UP000676325"/>
    </source>
</evidence>
<sequence>MSGVDAARIETAFSLSFHILFAVFGVGMPWLLLYTEGKWLRSLKNGAGDRTWYALTRKWARVTAVLFAIGAVSGTVLSFEFGLLWPTFMATYGGAIGLLFTLEAFAFFLEAIFMGLYLYGWKRLSPRAHWLTLWPIAISGTLSTLFIVFANAWMNDPVGIGESKGKITADPWAVFSSSVGWSEVTHMFVAAMMCTGGAVAAVYAWGMLRGRRDRYHKLGLGVGLWTVLGLTPVQMFLGDWSARVVGATQPLKLAAMEGVYTTGSNVPLTILGYYDQSTHKIIGGIPIPDGLSLMMGFKTSTVIEGMDTATVADTPNSAVIHLAFDSMVGCGVLVFAVAGLAAATWFLRRRKGLTPRIPHTRFWLWSAIATGPASVIAMLGGWEVTEGGRQPWIVYRLMSVTDAATKSGGLGWSVVATIVIYVGLAAALLLILRKLATGAPPGLDAGAGPDIPSQAPPAAEEALA</sequence>
<keyword evidence="4 12" id="KW-1003">Cell membrane</keyword>
<dbReference type="AlphaFoldDB" id="A0A941EG90"/>
<keyword evidence="3 12" id="KW-0813">Transport</keyword>
<keyword evidence="6 12" id="KW-0812">Transmembrane</keyword>
<evidence type="ECO:0000256" key="2">
    <source>
        <dbReference type="ARBA" id="ARBA00009819"/>
    </source>
</evidence>
<comment type="similarity">
    <text evidence="2 12">Belongs to the cytochrome ubiquinol oxidase subunit 1 family.</text>
</comment>
<evidence type="ECO:0000256" key="8">
    <source>
        <dbReference type="ARBA" id="ARBA00022982"/>
    </source>
</evidence>
<dbReference type="Pfam" id="PF01654">
    <property type="entry name" value="Cyt_bd_oxida_I"/>
    <property type="match status" value="1"/>
</dbReference>
<feature type="transmembrane region" description="Helical" evidence="12">
    <location>
        <begin position="91"/>
        <end position="119"/>
    </location>
</feature>
<feature type="transmembrane region" description="Helical" evidence="12">
    <location>
        <begin position="12"/>
        <end position="34"/>
    </location>
</feature>
<dbReference type="PANTHER" id="PTHR30365">
    <property type="entry name" value="CYTOCHROME D UBIQUINOL OXIDASE"/>
    <property type="match status" value="1"/>
</dbReference>
<organism evidence="13 14">
    <name type="scientific">Actinospica acidithermotolerans</name>
    <dbReference type="NCBI Taxonomy" id="2828514"/>
    <lineage>
        <taxon>Bacteria</taxon>
        <taxon>Bacillati</taxon>
        <taxon>Actinomycetota</taxon>
        <taxon>Actinomycetes</taxon>
        <taxon>Catenulisporales</taxon>
        <taxon>Actinospicaceae</taxon>
        <taxon>Actinospica</taxon>
    </lineage>
</organism>
<dbReference type="GO" id="GO:0009055">
    <property type="term" value="F:electron transfer activity"/>
    <property type="evidence" value="ECO:0007669"/>
    <property type="project" value="UniProtKB-UniRule"/>
</dbReference>
<feature type="transmembrane region" description="Helical" evidence="12">
    <location>
        <begin position="326"/>
        <end position="347"/>
    </location>
</feature>
<dbReference type="GO" id="GO:0070069">
    <property type="term" value="C:cytochrome complex"/>
    <property type="evidence" value="ECO:0007669"/>
    <property type="project" value="UniProtKB-UniRule"/>
</dbReference>
<evidence type="ECO:0000256" key="12">
    <source>
        <dbReference type="PIRNR" id="PIRNR006446"/>
    </source>
</evidence>
<keyword evidence="5 12" id="KW-0349">Heme</keyword>
<feature type="transmembrane region" description="Helical" evidence="12">
    <location>
        <begin position="410"/>
        <end position="432"/>
    </location>
</feature>
<keyword evidence="11 12" id="KW-0472">Membrane</keyword>
<evidence type="ECO:0000256" key="6">
    <source>
        <dbReference type="ARBA" id="ARBA00022692"/>
    </source>
</evidence>
<evidence type="ECO:0000256" key="4">
    <source>
        <dbReference type="ARBA" id="ARBA00022475"/>
    </source>
</evidence>
<proteinExistence type="inferred from homology"/>
<dbReference type="PANTHER" id="PTHR30365:SF14">
    <property type="entry name" value="CYTOCHROME BD MENAQUINOL OXIDASE SUBUNIT I-RELATED"/>
    <property type="match status" value="1"/>
</dbReference>
<evidence type="ECO:0000256" key="3">
    <source>
        <dbReference type="ARBA" id="ARBA00022448"/>
    </source>
</evidence>
<evidence type="ECO:0000256" key="7">
    <source>
        <dbReference type="ARBA" id="ARBA00022723"/>
    </source>
</evidence>
<gene>
    <name evidence="13" type="ORF">KDK95_27280</name>
</gene>
<keyword evidence="9 12" id="KW-1133">Transmembrane helix</keyword>
<comment type="subcellular location">
    <subcellularLocation>
        <location evidence="1">Cell membrane</location>
        <topology evidence="1">Multi-pass membrane protein</topology>
    </subcellularLocation>
</comment>
<dbReference type="GO" id="GO:0020037">
    <property type="term" value="F:heme binding"/>
    <property type="evidence" value="ECO:0007669"/>
    <property type="project" value="TreeGrafter"/>
</dbReference>
<dbReference type="GO" id="GO:0005886">
    <property type="term" value="C:plasma membrane"/>
    <property type="evidence" value="ECO:0007669"/>
    <property type="project" value="UniProtKB-SubCell"/>
</dbReference>
<evidence type="ECO:0000256" key="11">
    <source>
        <dbReference type="ARBA" id="ARBA00023136"/>
    </source>
</evidence>
<evidence type="ECO:0000313" key="13">
    <source>
        <dbReference type="EMBL" id="MBR7830035.1"/>
    </source>
</evidence>
<evidence type="ECO:0000256" key="5">
    <source>
        <dbReference type="ARBA" id="ARBA00022617"/>
    </source>
</evidence>
<feature type="transmembrane region" description="Helical" evidence="12">
    <location>
        <begin position="59"/>
        <end position="79"/>
    </location>
</feature>
<feature type="transmembrane region" description="Helical" evidence="12">
    <location>
        <begin position="218"/>
        <end position="237"/>
    </location>
</feature>
<dbReference type="InterPro" id="IPR002585">
    <property type="entry name" value="Cyt-d_ubiquinol_oxidase_su_1"/>
</dbReference>
<feature type="transmembrane region" description="Helical" evidence="12">
    <location>
        <begin position="131"/>
        <end position="154"/>
    </location>
</feature>
<dbReference type="EMBL" id="JAGSOH010000111">
    <property type="protein sequence ID" value="MBR7830035.1"/>
    <property type="molecule type" value="Genomic_DNA"/>
</dbReference>
<protein>
    <submittedName>
        <fullName evidence="13">Cytochrome ubiquinol oxidase subunit I</fullName>
    </submittedName>
</protein>
<keyword evidence="10 12" id="KW-0408">Iron</keyword>
<evidence type="ECO:0000256" key="1">
    <source>
        <dbReference type="ARBA" id="ARBA00004651"/>
    </source>
</evidence>
<reference evidence="13" key="1">
    <citation type="submission" date="2021-04" db="EMBL/GenBank/DDBJ databases">
        <title>Genome based classification of Actinospica acidithermotolerans sp. nov., an actinobacterium isolated from an Indonesian hot spring.</title>
        <authorList>
            <person name="Kusuma A.B."/>
            <person name="Putra K.E."/>
            <person name="Nafisah S."/>
            <person name="Loh J."/>
            <person name="Nouioui I."/>
            <person name="Goodfellow M."/>
        </authorList>
    </citation>
    <scope>NUCLEOTIDE SEQUENCE</scope>
    <source>
        <strain evidence="13">MGRD01-02</strain>
    </source>
</reference>
<keyword evidence="8 12" id="KW-0249">Electron transport</keyword>
<feature type="transmembrane region" description="Helical" evidence="12">
    <location>
        <begin position="362"/>
        <end position="382"/>
    </location>
</feature>
<dbReference type="Proteomes" id="UP000676325">
    <property type="component" value="Unassembled WGS sequence"/>
</dbReference>
<dbReference type="RefSeq" id="WP_212521167.1">
    <property type="nucleotide sequence ID" value="NZ_JAGSOH010000111.1"/>
</dbReference>
<keyword evidence="7 12" id="KW-0479">Metal-binding</keyword>
<dbReference type="GO" id="GO:0019646">
    <property type="term" value="P:aerobic electron transport chain"/>
    <property type="evidence" value="ECO:0007669"/>
    <property type="project" value="InterPro"/>
</dbReference>